<evidence type="ECO:0000313" key="14">
    <source>
        <dbReference type="Proteomes" id="UP000215027"/>
    </source>
</evidence>
<dbReference type="PANTHER" id="PTHR42701">
    <property type="entry name" value="IMIDAZOLE GLYCEROL PHOSPHATE SYNTHASE SUBUNIT HISH"/>
    <property type="match status" value="1"/>
</dbReference>
<reference evidence="13" key="1">
    <citation type="submission" date="2016-01" db="EMBL/GenBank/DDBJ databases">
        <authorList>
            <person name="Mcilroy J.S."/>
            <person name="Karst M S."/>
            <person name="Albertsen M."/>
        </authorList>
    </citation>
    <scope>NUCLEOTIDE SEQUENCE</scope>
    <source>
        <strain evidence="13">Cfx-K</strain>
    </source>
</reference>
<keyword evidence="14" id="KW-1185">Reference proteome</keyword>
<dbReference type="PANTHER" id="PTHR42701:SF1">
    <property type="entry name" value="IMIDAZOLE GLYCEROL PHOSPHATE SYNTHASE SUBUNIT HISH"/>
    <property type="match status" value="1"/>
</dbReference>
<dbReference type="RefSeq" id="WP_095044663.1">
    <property type="nucleotide sequence ID" value="NZ_LN890655.1"/>
</dbReference>
<evidence type="ECO:0000256" key="10">
    <source>
        <dbReference type="HAMAP-Rule" id="MF_00278"/>
    </source>
</evidence>
<keyword evidence="3 10" id="KW-0028">Amino-acid biosynthesis</keyword>
<evidence type="ECO:0000256" key="3">
    <source>
        <dbReference type="ARBA" id="ARBA00022605"/>
    </source>
</evidence>
<organism evidence="13 14">
    <name type="scientific">Candidatus Promineifilum breve</name>
    <dbReference type="NCBI Taxonomy" id="1806508"/>
    <lineage>
        <taxon>Bacteria</taxon>
        <taxon>Bacillati</taxon>
        <taxon>Chloroflexota</taxon>
        <taxon>Ardenticatenia</taxon>
        <taxon>Candidatus Promineifilales</taxon>
        <taxon>Candidatus Promineifilaceae</taxon>
        <taxon>Candidatus Promineifilum</taxon>
    </lineage>
</organism>
<evidence type="ECO:0000256" key="8">
    <source>
        <dbReference type="ARBA" id="ARBA00047838"/>
    </source>
</evidence>
<dbReference type="EC" id="4.3.2.10" evidence="10"/>
<dbReference type="GO" id="GO:0000105">
    <property type="term" value="P:L-histidine biosynthetic process"/>
    <property type="evidence" value="ECO:0007669"/>
    <property type="project" value="UniProtKB-UniRule"/>
</dbReference>
<accession>A0A160T6E2</accession>
<protein>
    <recommendedName>
        <fullName evidence="10">Imidazole glycerol phosphate synthase subunit HisH</fullName>
        <ecNumber evidence="10">4.3.2.10</ecNumber>
    </recommendedName>
    <alternativeName>
        <fullName evidence="10">IGP synthase glutaminase subunit</fullName>
        <ecNumber evidence="10">3.5.1.2</ecNumber>
    </alternativeName>
    <alternativeName>
        <fullName evidence="10">IGP synthase subunit HisH</fullName>
    </alternativeName>
    <alternativeName>
        <fullName evidence="10">ImGP synthase subunit HisH</fullName>
        <shortName evidence="10">IGPS subunit HisH</shortName>
    </alternativeName>
</protein>
<keyword evidence="5 10" id="KW-0315">Glutamine amidotransferase</keyword>
<dbReference type="InterPro" id="IPR017926">
    <property type="entry name" value="GATASE"/>
</dbReference>
<dbReference type="Gene3D" id="3.40.50.880">
    <property type="match status" value="1"/>
</dbReference>
<comment type="pathway">
    <text evidence="1 10">Amino-acid biosynthesis; L-histidine biosynthesis; L-histidine from 5-phospho-alpha-D-ribose 1-diphosphate: step 5/9.</text>
</comment>
<sequence>MSGQPITMIDYGGSNLRSVQKAFEAVGAAVVVTADPAAISRAAKLVLPGVGAFGAGMDALRARGLDAAVSDGVARGAWLLGICLGMQFLFDASEEMGQWPGLGLLPGRVVRFEQIAGASLKVPHMGWNEIESRAPHPLLANVAPDAHAYFVHSYVCVPDRPADVLATADYGGPFAAIVGRGRVYGLQFHPEKSQAAGLRILGNFAALEEDGDGLPYLPGD</sequence>
<dbReference type="EMBL" id="LN890655">
    <property type="protein sequence ID" value="CUS05452.2"/>
    <property type="molecule type" value="Genomic_DNA"/>
</dbReference>
<dbReference type="Pfam" id="PF00117">
    <property type="entry name" value="GATase"/>
    <property type="match status" value="1"/>
</dbReference>
<keyword evidence="4 10" id="KW-0378">Hydrolase</keyword>
<dbReference type="EC" id="3.5.1.2" evidence="10"/>
<dbReference type="AlphaFoldDB" id="A0A160T6E2"/>
<dbReference type="OrthoDB" id="9807137at2"/>
<evidence type="ECO:0000256" key="6">
    <source>
        <dbReference type="ARBA" id="ARBA00023102"/>
    </source>
</evidence>
<evidence type="ECO:0000313" key="13">
    <source>
        <dbReference type="EMBL" id="CUS05452.2"/>
    </source>
</evidence>
<name>A0A160T6E2_9CHLR</name>
<dbReference type="CDD" id="cd01748">
    <property type="entry name" value="GATase1_IGP_Synthase"/>
    <property type="match status" value="1"/>
</dbReference>
<evidence type="ECO:0000256" key="4">
    <source>
        <dbReference type="ARBA" id="ARBA00022801"/>
    </source>
</evidence>
<keyword evidence="13" id="KW-0328">Glycosyltransferase</keyword>
<dbReference type="HAMAP" id="MF_00278">
    <property type="entry name" value="HisH"/>
    <property type="match status" value="1"/>
</dbReference>
<evidence type="ECO:0000256" key="7">
    <source>
        <dbReference type="ARBA" id="ARBA00023239"/>
    </source>
</evidence>
<feature type="active site" description="Nucleophile" evidence="10 11">
    <location>
        <position position="83"/>
    </location>
</feature>
<dbReference type="PIRSF" id="PIRSF000495">
    <property type="entry name" value="Amidotransf_hisH"/>
    <property type="match status" value="1"/>
</dbReference>
<dbReference type="KEGG" id="pbf:CFX0092_A3574"/>
<dbReference type="InterPro" id="IPR029062">
    <property type="entry name" value="Class_I_gatase-like"/>
</dbReference>
<dbReference type="GO" id="GO:0005737">
    <property type="term" value="C:cytoplasm"/>
    <property type="evidence" value="ECO:0007669"/>
    <property type="project" value="UniProtKB-SubCell"/>
</dbReference>
<dbReference type="InterPro" id="IPR010139">
    <property type="entry name" value="Imidazole-glycPsynth_HisH"/>
</dbReference>
<feature type="domain" description="Glutamine amidotransferase" evidence="12">
    <location>
        <begin position="8"/>
        <end position="204"/>
    </location>
</feature>
<keyword evidence="10" id="KW-0963">Cytoplasm</keyword>
<dbReference type="GO" id="GO:0000107">
    <property type="term" value="F:imidazoleglycerol-phosphate synthase activity"/>
    <property type="evidence" value="ECO:0007669"/>
    <property type="project" value="UniProtKB-UniRule"/>
</dbReference>
<dbReference type="UniPathway" id="UPA00031">
    <property type="reaction ID" value="UER00010"/>
</dbReference>
<proteinExistence type="inferred from homology"/>
<keyword evidence="7 10" id="KW-0456">Lyase</keyword>
<comment type="catalytic activity">
    <reaction evidence="9 10">
        <text>L-glutamine + H2O = L-glutamate + NH4(+)</text>
        <dbReference type="Rhea" id="RHEA:15889"/>
        <dbReference type="ChEBI" id="CHEBI:15377"/>
        <dbReference type="ChEBI" id="CHEBI:28938"/>
        <dbReference type="ChEBI" id="CHEBI:29985"/>
        <dbReference type="ChEBI" id="CHEBI:58359"/>
        <dbReference type="EC" id="3.5.1.2"/>
    </reaction>
</comment>
<comment type="catalytic activity">
    <reaction evidence="8 10">
        <text>5-[(5-phospho-1-deoxy-D-ribulos-1-ylimino)methylamino]-1-(5-phospho-beta-D-ribosyl)imidazole-4-carboxamide + L-glutamine = D-erythro-1-(imidazol-4-yl)glycerol 3-phosphate + 5-amino-1-(5-phospho-beta-D-ribosyl)imidazole-4-carboxamide + L-glutamate + H(+)</text>
        <dbReference type="Rhea" id="RHEA:24793"/>
        <dbReference type="ChEBI" id="CHEBI:15378"/>
        <dbReference type="ChEBI" id="CHEBI:29985"/>
        <dbReference type="ChEBI" id="CHEBI:58278"/>
        <dbReference type="ChEBI" id="CHEBI:58359"/>
        <dbReference type="ChEBI" id="CHEBI:58475"/>
        <dbReference type="ChEBI" id="CHEBI:58525"/>
        <dbReference type="EC" id="4.3.2.10"/>
    </reaction>
</comment>
<evidence type="ECO:0000256" key="2">
    <source>
        <dbReference type="ARBA" id="ARBA00011152"/>
    </source>
</evidence>
<evidence type="ECO:0000256" key="11">
    <source>
        <dbReference type="PIRSR" id="PIRSR000495-1"/>
    </source>
</evidence>
<dbReference type="PROSITE" id="PS51273">
    <property type="entry name" value="GATASE_TYPE_1"/>
    <property type="match status" value="1"/>
</dbReference>
<evidence type="ECO:0000256" key="5">
    <source>
        <dbReference type="ARBA" id="ARBA00022962"/>
    </source>
</evidence>
<evidence type="ECO:0000259" key="12">
    <source>
        <dbReference type="Pfam" id="PF00117"/>
    </source>
</evidence>
<dbReference type="NCBIfam" id="TIGR01855">
    <property type="entry name" value="IMP_synth_hisH"/>
    <property type="match status" value="1"/>
</dbReference>
<evidence type="ECO:0000256" key="1">
    <source>
        <dbReference type="ARBA" id="ARBA00005091"/>
    </source>
</evidence>
<comment type="function">
    <text evidence="10">IGPS catalyzes the conversion of PRFAR and glutamine to IGP, AICAR and glutamate. The HisH subunit catalyzes the hydrolysis of glutamine to glutamate and ammonia as part of the synthesis of IGP and AICAR. The resulting ammonia molecule is channeled to the active site of HisF.</text>
</comment>
<dbReference type="GO" id="GO:0004359">
    <property type="term" value="F:glutaminase activity"/>
    <property type="evidence" value="ECO:0007669"/>
    <property type="project" value="UniProtKB-EC"/>
</dbReference>
<evidence type="ECO:0000256" key="9">
    <source>
        <dbReference type="ARBA" id="ARBA00049534"/>
    </source>
</evidence>
<feature type="active site" evidence="10 11">
    <location>
        <position position="191"/>
    </location>
</feature>
<comment type="subcellular location">
    <subcellularLocation>
        <location evidence="10">Cytoplasm</location>
    </subcellularLocation>
</comment>
<feature type="active site" evidence="10 11">
    <location>
        <position position="189"/>
    </location>
</feature>
<dbReference type="Proteomes" id="UP000215027">
    <property type="component" value="Chromosome I"/>
</dbReference>
<dbReference type="GO" id="GO:0016829">
    <property type="term" value="F:lyase activity"/>
    <property type="evidence" value="ECO:0007669"/>
    <property type="project" value="UniProtKB-KW"/>
</dbReference>
<dbReference type="SUPFAM" id="SSF52317">
    <property type="entry name" value="Class I glutamine amidotransferase-like"/>
    <property type="match status" value="1"/>
</dbReference>
<gene>
    <name evidence="10 13" type="primary">hisH</name>
    <name evidence="13" type="ORF">CFX0092_A3574</name>
</gene>
<keyword evidence="6 10" id="KW-0368">Histidine biosynthesis</keyword>
<comment type="subunit">
    <text evidence="2 10">Heterodimer of HisH and HisF.</text>
</comment>
<keyword evidence="13" id="KW-0808">Transferase</keyword>